<name>A0A383AP32_9ZZZZ</name>
<evidence type="ECO:0000256" key="1">
    <source>
        <dbReference type="SAM" id="Phobius"/>
    </source>
</evidence>
<dbReference type="EMBL" id="UINC01193736">
    <property type="protein sequence ID" value="SVE09492.1"/>
    <property type="molecule type" value="Genomic_DNA"/>
</dbReference>
<dbReference type="AlphaFoldDB" id="A0A383AP32"/>
<evidence type="ECO:0000313" key="2">
    <source>
        <dbReference type="EMBL" id="SVE09492.1"/>
    </source>
</evidence>
<feature type="transmembrane region" description="Helical" evidence="1">
    <location>
        <begin position="36"/>
        <end position="55"/>
    </location>
</feature>
<keyword evidence="1" id="KW-0812">Transmembrane</keyword>
<proteinExistence type="predicted"/>
<feature type="transmembrane region" description="Helical" evidence="1">
    <location>
        <begin position="12"/>
        <end position="30"/>
    </location>
</feature>
<keyword evidence="1" id="KW-1133">Transmembrane helix</keyword>
<sequence length="64" mass="6387">MSKKNKSAKNSMGIGIACGAGLCIIFGEIVFNDVGIGLVIGAGVGIVLGGAYTVTANNKSKNDE</sequence>
<keyword evidence="1" id="KW-0472">Membrane</keyword>
<protein>
    <recommendedName>
        <fullName evidence="3">Glycine zipper domain-containing protein</fullName>
    </recommendedName>
</protein>
<evidence type="ECO:0008006" key="3">
    <source>
        <dbReference type="Google" id="ProtNLM"/>
    </source>
</evidence>
<accession>A0A383AP32</accession>
<reference evidence="2" key="1">
    <citation type="submission" date="2018-05" db="EMBL/GenBank/DDBJ databases">
        <authorList>
            <person name="Lanie J.A."/>
            <person name="Ng W.-L."/>
            <person name="Kazmierczak K.M."/>
            <person name="Andrzejewski T.M."/>
            <person name="Davidsen T.M."/>
            <person name="Wayne K.J."/>
            <person name="Tettelin H."/>
            <person name="Glass J.I."/>
            <person name="Rusch D."/>
            <person name="Podicherti R."/>
            <person name="Tsui H.-C.T."/>
            <person name="Winkler M.E."/>
        </authorList>
    </citation>
    <scope>NUCLEOTIDE SEQUENCE</scope>
</reference>
<gene>
    <name evidence="2" type="ORF">METZ01_LOCUS462346</name>
</gene>
<organism evidence="2">
    <name type="scientific">marine metagenome</name>
    <dbReference type="NCBI Taxonomy" id="408172"/>
    <lineage>
        <taxon>unclassified sequences</taxon>
        <taxon>metagenomes</taxon>
        <taxon>ecological metagenomes</taxon>
    </lineage>
</organism>